<comment type="caution">
    <text evidence="2">The sequence shown here is derived from an EMBL/GenBank/DDBJ whole genome shotgun (WGS) entry which is preliminary data.</text>
</comment>
<dbReference type="Proteomes" id="UP000064249">
    <property type="component" value="Unassembled WGS sequence"/>
</dbReference>
<gene>
    <name evidence="2" type="ORF">XD73_0381</name>
</gene>
<feature type="domain" description="Glycosyl transferase family 1" evidence="1">
    <location>
        <begin position="192"/>
        <end position="343"/>
    </location>
</feature>
<name>A0A101FYG3_9CHLR</name>
<reference evidence="2 3" key="1">
    <citation type="journal article" date="2015" name="MBio">
        <title>Genome-Resolved Metagenomic Analysis Reveals Roles for Candidate Phyla and Other Microbial Community Members in Biogeochemical Transformations in Oil Reservoirs.</title>
        <authorList>
            <person name="Hu P."/>
            <person name="Tom L."/>
            <person name="Singh A."/>
            <person name="Thomas B.C."/>
            <person name="Baker B.J."/>
            <person name="Piceno Y.M."/>
            <person name="Andersen G.L."/>
            <person name="Banfield J.F."/>
        </authorList>
    </citation>
    <scope>NUCLEOTIDE SEQUENCE [LARGE SCALE GENOMIC DNA]</scope>
    <source>
        <strain evidence="2">46_16</strain>
    </source>
</reference>
<accession>A0A101FYG3</accession>
<evidence type="ECO:0000259" key="1">
    <source>
        <dbReference type="Pfam" id="PF00534"/>
    </source>
</evidence>
<sequence length="372" mass="41683">MNEQKIKIGVQQRVLPSYRIPFFDMLADAFDGKVSVFYGLPRSHEMLQANVTPERAQSTRGKNRHIFSGCFYLCWQVGLMNWLHTWDPDVLIMEANPRYPNSRHALRWMKHRQRKVIGWGLGSSPAQDGFGKIRVHSRRNFIRHFDALITYSELGAQQYAELGFPIERIFVAPNAVAAKPVAEAPQRSMNYEQNRPQILFVGRLQERKRVDLLLKAAALLPSEMQPMLHIVGDGPARGALQLLAQTEKVDAKFYGAVHGAELATLFKKADLFVLPGTGGLAVQEAMSYALPVIVGEADGTQSDLVRSSNGWVLHENIAAELAKIMLHALGNIPELRRMGNASYEIVSTDVNLENMVSAFEKVIIMLLKDSHA</sequence>
<dbReference type="PANTHER" id="PTHR45947">
    <property type="entry name" value="SULFOQUINOVOSYL TRANSFERASE SQD2"/>
    <property type="match status" value="1"/>
</dbReference>
<dbReference type="GO" id="GO:0016757">
    <property type="term" value="F:glycosyltransferase activity"/>
    <property type="evidence" value="ECO:0007669"/>
    <property type="project" value="InterPro"/>
</dbReference>
<dbReference type="Gene3D" id="3.40.50.2000">
    <property type="entry name" value="Glycogen Phosphorylase B"/>
    <property type="match status" value="2"/>
</dbReference>
<dbReference type="SUPFAM" id="SSF53756">
    <property type="entry name" value="UDP-Glycosyltransferase/glycogen phosphorylase"/>
    <property type="match status" value="1"/>
</dbReference>
<evidence type="ECO:0000313" key="3">
    <source>
        <dbReference type="Proteomes" id="UP000064249"/>
    </source>
</evidence>
<dbReference type="AlphaFoldDB" id="A0A101FYG3"/>
<dbReference type="InterPro" id="IPR001296">
    <property type="entry name" value="Glyco_trans_1"/>
</dbReference>
<keyword evidence="2" id="KW-0808">Transferase</keyword>
<dbReference type="EMBL" id="LGFU01000009">
    <property type="protein sequence ID" value="KUK46760.1"/>
    <property type="molecule type" value="Genomic_DNA"/>
</dbReference>
<protein>
    <submittedName>
        <fullName evidence="2">Putative glycosyltransferase</fullName>
    </submittedName>
</protein>
<proteinExistence type="predicted"/>
<evidence type="ECO:0000313" key="2">
    <source>
        <dbReference type="EMBL" id="KUK46760.1"/>
    </source>
</evidence>
<dbReference type="InterPro" id="IPR050194">
    <property type="entry name" value="Glycosyltransferase_grp1"/>
</dbReference>
<dbReference type="CDD" id="cd03801">
    <property type="entry name" value="GT4_PimA-like"/>
    <property type="match status" value="1"/>
</dbReference>
<dbReference type="Pfam" id="PF00534">
    <property type="entry name" value="Glycos_transf_1"/>
    <property type="match status" value="1"/>
</dbReference>
<organism evidence="2 3">
    <name type="scientific">Anaerolinea thermophila</name>
    <dbReference type="NCBI Taxonomy" id="167964"/>
    <lineage>
        <taxon>Bacteria</taxon>
        <taxon>Bacillati</taxon>
        <taxon>Chloroflexota</taxon>
        <taxon>Anaerolineae</taxon>
        <taxon>Anaerolineales</taxon>
        <taxon>Anaerolineaceae</taxon>
        <taxon>Anaerolinea</taxon>
    </lineage>
</organism>
<dbReference type="PANTHER" id="PTHR45947:SF3">
    <property type="entry name" value="SULFOQUINOVOSYL TRANSFERASE SQD2"/>
    <property type="match status" value="1"/>
</dbReference>